<comment type="caution">
    <text evidence="2">The sequence shown here is derived from an EMBL/GenBank/DDBJ whole genome shotgun (WGS) entry which is preliminary data.</text>
</comment>
<organism evidence="2">
    <name type="scientific">marine sediment metagenome</name>
    <dbReference type="NCBI Taxonomy" id="412755"/>
    <lineage>
        <taxon>unclassified sequences</taxon>
        <taxon>metagenomes</taxon>
        <taxon>ecological metagenomes</taxon>
    </lineage>
</organism>
<feature type="transmembrane region" description="Helical" evidence="1">
    <location>
        <begin position="7"/>
        <end position="28"/>
    </location>
</feature>
<sequence length="79" mass="9181">MSAFRQFIEFFCQALAFIIFIRAILSWFPVSRYNPIVVFLDYITEPILAPLRRVIPRIGMIDITPMVAIIILLVIARII</sequence>
<dbReference type="PANTHER" id="PTHR33219">
    <property type="entry name" value="YLMG HOMOLOG PROTEIN 2, CHLOROPLASTIC"/>
    <property type="match status" value="1"/>
</dbReference>
<keyword evidence="1" id="KW-1133">Transmembrane helix</keyword>
<evidence type="ECO:0000313" key="2">
    <source>
        <dbReference type="EMBL" id="GAG42909.1"/>
    </source>
</evidence>
<dbReference type="AlphaFoldDB" id="X0XID7"/>
<keyword evidence="1" id="KW-0812">Transmembrane</keyword>
<dbReference type="PANTHER" id="PTHR33219:SF14">
    <property type="entry name" value="PROTEIN COFACTOR ASSEMBLY OF COMPLEX C SUBUNIT B CCB3, CHLOROPLASTIC-RELATED"/>
    <property type="match status" value="1"/>
</dbReference>
<proteinExistence type="predicted"/>
<reference evidence="2" key="1">
    <citation type="journal article" date="2014" name="Front. Microbiol.">
        <title>High frequency of phylogenetically diverse reductive dehalogenase-homologous genes in deep subseafloor sedimentary metagenomes.</title>
        <authorList>
            <person name="Kawai M."/>
            <person name="Futagami T."/>
            <person name="Toyoda A."/>
            <person name="Takaki Y."/>
            <person name="Nishi S."/>
            <person name="Hori S."/>
            <person name="Arai W."/>
            <person name="Tsubouchi T."/>
            <person name="Morono Y."/>
            <person name="Uchiyama I."/>
            <person name="Ito T."/>
            <person name="Fujiyama A."/>
            <person name="Inagaki F."/>
            <person name="Takami H."/>
        </authorList>
    </citation>
    <scope>NUCLEOTIDE SEQUENCE</scope>
    <source>
        <strain evidence="2">Expedition CK06-06</strain>
    </source>
</reference>
<gene>
    <name evidence="2" type="ORF">S01H1_79736</name>
</gene>
<accession>X0XID7</accession>
<dbReference type="GO" id="GO:0016020">
    <property type="term" value="C:membrane"/>
    <property type="evidence" value="ECO:0007669"/>
    <property type="project" value="InterPro"/>
</dbReference>
<dbReference type="InterPro" id="IPR003425">
    <property type="entry name" value="CCB3/YggT"/>
</dbReference>
<evidence type="ECO:0000256" key="1">
    <source>
        <dbReference type="SAM" id="Phobius"/>
    </source>
</evidence>
<name>X0XID7_9ZZZZ</name>
<dbReference type="Pfam" id="PF02325">
    <property type="entry name" value="CCB3_YggT"/>
    <property type="match status" value="1"/>
</dbReference>
<feature type="transmembrane region" description="Helical" evidence="1">
    <location>
        <begin position="54"/>
        <end position="76"/>
    </location>
</feature>
<dbReference type="EMBL" id="BARS01053783">
    <property type="protein sequence ID" value="GAG42909.1"/>
    <property type="molecule type" value="Genomic_DNA"/>
</dbReference>
<evidence type="ECO:0008006" key="3">
    <source>
        <dbReference type="Google" id="ProtNLM"/>
    </source>
</evidence>
<keyword evidence="1" id="KW-0472">Membrane</keyword>
<protein>
    <recommendedName>
        <fullName evidence="3">YggT family protein</fullName>
    </recommendedName>
</protein>